<accession>A0ABW5TL65</accession>
<comment type="caution">
    <text evidence="1">The sequence shown here is derived from an EMBL/GenBank/DDBJ whole genome shotgun (WGS) entry which is preliminary data.</text>
</comment>
<organism evidence="1 2">
    <name type="scientific">Enterococcus camelliae</name>
    <dbReference type="NCBI Taxonomy" id="453959"/>
    <lineage>
        <taxon>Bacteria</taxon>
        <taxon>Bacillati</taxon>
        <taxon>Bacillota</taxon>
        <taxon>Bacilli</taxon>
        <taxon>Lactobacillales</taxon>
        <taxon>Enterococcaceae</taxon>
        <taxon>Enterococcus</taxon>
    </lineage>
</organism>
<protein>
    <recommendedName>
        <fullName evidence="3">InsA N-terminal domain-containing protein</fullName>
    </recommendedName>
</protein>
<dbReference type="RefSeq" id="WP_379981789.1">
    <property type="nucleotide sequence ID" value="NZ_JBHUMO010000050.1"/>
</dbReference>
<name>A0ABW5TL65_9ENTE</name>
<dbReference type="Proteomes" id="UP001597427">
    <property type="component" value="Unassembled WGS sequence"/>
</dbReference>
<evidence type="ECO:0008006" key="3">
    <source>
        <dbReference type="Google" id="ProtNLM"/>
    </source>
</evidence>
<dbReference type="EMBL" id="JBHUMO010000050">
    <property type="protein sequence ID" value="MFD2729435.1"/>
    <property type="molecule type" value="Genomic_DNA"/>
</dbReference>
<reference evidence="2" key="1">
    <citation type="journal article" date="2019" name="Int. J. Syst. Evol. Microbiol.">
        <title>The Global Catalogue of Microorganisms (GCM) 10K type strain sequencing project: providing services to taxonomists for standard genome sequencing and annotation.</title>
        <authorList>
            <consortium name="The Broad Institute Genomics Platform"/>
            <consortium name="The Broad Institute Genome Sequencing Center for Infectious Disease"/>
            <person name="Wu L."/>
            <person name="Ma J."/>
        </authorList>
    </citation>
    <scope>NUCLEOTIDE SEQUENCE [LARGE SCALE GENOMIC DNA]</scope>
    <source>
        <strain evidence="2">TISTR 932</strain>
    </source>
</reference>
<keyword evidence="2" id="KW-1185">Reference proteome</keyword>
<evidence type="ECO:0000313" key="2">
    <source>
        <dbReference type="Proteomes" id="UP001597427"/>
    </source>
</evidence>
<evidence type="ECO:0000313" key="1">
    <source>
        <dbReference type="EMBL" id="MFD2729435.1"/>
    </source>
</evidence>
<gene>
    <name evidence="1" type="ORF">ACFSR0_08370</name>
</gene>
<proteinExistence type="predicted"/>
<sequence length="85" mass="9860">MTVDELPKVVTSEKLDYKLLMQEHLTKNGKAIKPVKRRNESQTIDPAIHCSCCQAPSDYLYLNNGRAQDNQYQCKICHNLFNYKN</sequence>